<comment type="caution">
    <text evidence="2">The sequence shown here is derived from an EMBL/GenBank/DDBJ whole genome shotgun (WGS) entry which is preliminary data.</text>
</comment>
<dbReference type="EMBL" id="SDCU01000023">
    <property type="protein sequence ID" value="TCY01897.1"/>
    <property type="molecule type" value="Genomic_DNA"/>
</dbReference>
<protein>
    <submittedName>
        <fullName evidence="2">Uncharacterized protein</fullName>
    </submittedName>
</protein>
<keyword evidence="1" id="KW-1133">Transmembrane helix</keyword>
<dbReference type="AlphaFoldDB" id="A0A483NTE0"/>
<evidence type="ECO:0000256" key="1">
    <source>
        <dbReference type="SAM" id="Phobius"/>
    </source>
</evidence>
<accession>A0A483NTE0</accession>
<organism evidence="2">
    <name type="scientific">Klebsiella pneumoniae</name>
    <dbReference type="NCBI Taxonomy" id="573"/>
    <lineage>
        <taxon>Bacteria</taxon>
        <taxon>Pseudomonadati</taxon>
        <taxon>Pseudomonadota</taxon>
        <taxon>Gammaproteobacteria</taxon>
        <taxon>Enterobacterales</taxon>
        <taxon>Enterobacteriaceae</taxon>
        <taxon>Klebsiella/Raoultella group</taxon>
        <taxon>Klebsiella</taxon>
        <taxon>Klebsiella pneumoniae complex</taxon>
    </lineage>
</organism>
<name>A0A483NTE0_KLEPN</name>
<feature type="transmembrane region" description="Helical" evidence="1">
    <location>
        <begin position="37"/>
        <end position="56"/>
    </location>
</feature>
<sequence length="84" mass="9737">MKPRRRAGQDVHNASQISFCRVETQRHIDFLNLPPNASHFAGVMPVFIFFKYFLFINTLPSLTEQMVSHCRTGFHLCVANRNTK</sequence>
<proteinExistence type="predicted"/>
<gene>
    <name evidence="2" type="ORF">ETF11_18785</name>
</gene>
<reference evidence="2" key="1">
    <citation type="submission" date="2019-01" db="EMBL/GenBank/DDBJ databases">
        <authorList>
            <person name="Lista F."/>
            <person name="Anselmo A."/>
        </authorList>
    </citation>
    <scope>NUCLEOTIDE SEQUENCE</scope>
    <source>
        <strain evidence="2">2S</strain>
    </source>
</reference>
<keyword evidence="1" id="KW-0812">Transmembrane</keyword>
<keyword evidence="1" id="KW-0472">Membrane</keyword>
<evidence type="ECO:0000313" key="2">
    <source>
        <dbReference type="EMBL" id="TCY01897.1"/>
    </source>
</evidence>